<dbReference type="InterPro" id="IPR029071">
    <property type="entry name" value="Ubiquitin-like_domsf"/>
</dbReference>
<dbReference type="PANTHER" id="PTHR46900:SF2">
    <property type="entry name" value="TYROSINE-PROTEIN PHOSPHATASE NON-RECEPTOR TYPE 13"/>
    <property type="match status" value="1"/>
</dbReference>
<organism evidence="5">
    <name type="scientific">Petromyzon marinus</name>
    <name type="common">Sea lamprey</name>
    <dbReference type="NCBI Taxonomy" id="7757"/>
    <lineage>
        <taxon>Eukaryota</taxon>
        <taxon>Metazoa</taxon>
        <taxon>Chordata</taxon>
        <taxon>Craniata</taxon>
        <taxon>Vertebrata</taxon>
        <taxon>Cyclostomata</taxon>
        <taxon>Hyperoartia</taxon>
        <taxon>Petromyzontiformes</taxon>
        <taxon>Petromyzontidae</taxon>
        <taxon>Petromyzon</taxon>
    </lineage>
</organism>
<evidence type="ECO:0000256" key="2">
    <source>
        <dbReference type="SAM" id="MobiDB-lite"/>
    </source>
</evidence>
<feature type="compositionally biased region" description="Basic and acidic residues" evidence="2">
    <location>
        <begin position="263"/>
        <end position="273"/>
    </location>
</feature>
<dbReference type="InterPro" id="IPR000299">
    <property type="entry name" value="FERM_domain"/>
</dbReference>
<accession>S4RD48</accession>
<proteinExistence type="predicted"/>
<dbReference type="InterPro" id="IPR011019">
    <property type="entry name" value="KIND_dom"/>
</dbReference>
<feature type="region of interest" description="Disordered" evidence="2">
    <location>
        <begin position="320"/>
        <end position="382"/>
    </location>
</feature>
<dbReference type="PROSITE" id="PS51377">
    <property type="entry name" value="KIND"/>
    <property type="match status" value="1"/>
</dbReference>
<feature type="region of interest" description="Disordered" evidence="2">
    <location>
        <begin position="255"/>
        <end position="274"/>
    </location>
</feature>
<feature type="region of interest" description="Disordered" evidence="2">
    <location>
        <begin position="195"/>
        <end position="219"/>
    </location>
</feature>
<reference evidence="5" key="1">
    <citation type="submission" date="2025-08" db="UniProtKB">
        <authorList>
            <consortium name="Ensembl"/>
        </authorList>
    </citation>
    <scope>IDENTIFICATION</scope>
</reference>
<dbReference type="AlphaFoldDB" id="S4RD48"/>
<dbReference type="PANTHER" id="PTHR46900">
    <property type="entry name" value="TYROSINE-PROTEIN PHOSPHATASE NON-RECEPTOR TYPE 13"/>
    <property type="match status" value="1"/>
</dbReference>
<evidence type="ECO:0000313" key="5">
    <source>
        <dbReference type="Ensembl" id="ENSPMAP00000003130.1"/>
    </source>
</evidence>
<dbReference type="CDD" id="cd17101">
    <property type="entry name" value="FERM_F1_PTPN13_like"/>
    <property type="match status" value="1"/>
</dbReference>
<dbReference type="SUPFAM" id="SSF54236">
    <property type="entry name" value="Ubiquitin-like"/>
    <property type="match status" value="1"/>
</dbReference>
<evidence type="ECO:0000259" key="4">
    <source>
        <dbReference type="PROSITE" id="PS51377"/>
    </source>
</evidence>
<dbReference type="InterPro" id="IPR018979">
    <property type="entry name" value="FERM_N"/>
</dbReference>
<dbReference type="GeneTree" id="ENSGT00940000155133"/>
<dbReference type="Pfam" id="PF09379">
    <property type="entry name" value="FERM_N"/>
    <property type="match status" value="1"/>
</dbReference>
<dbReference type="Ensembl" id="ENSPMAT00000003145.1">
    <property type="protein sequence ID" value="ENSPMAP00000003130.1"/>
    <property type="gene ID" value="ENSPMAG00000002874.1"/>
</dbReference>
<protein>
    <submittedName>
        <fullName evidence="5">Uncharacterized protein</fullName>
    </submittedName>
</protein>
<feature type="domain" description="KIND" evidence="4">
    <location>
        <begin position="1"/>
        <end position="90"/>
    </location>
</feature>
<feature type="domain" description="FERM" evidence="3">
    <location>
        <begin position="482"/>
        <end position="556"/>
    </location>
</feature>
<dbReference type="PROSITE" id="PS50057">
    <property type="entry name" value="FERM_3"/>
    <property type="match status" value="1"/>
</dbReference>
<dbReference type="Gene3D" id="1.10.510.10">
    <property type="entry name" value="Transferase(Phosphotransferase) domain 1"/>
    <property type="match status" value="1"/>
</dbReference>
<dbReference type="HOGENOM" id="CLU_490563_0_0_1"/>
<dbReference type="STRING" id="7757.ENSPMAP00000003130"/>
<sequence>VYSLGMTLYWAADYQVPDKQPINLGEHINGLLLSMCEDSVHLRTPVSAILSACIEHSKLSGAKPASTSVRNLARMVLGSITQLDKTNGGTEGAEDVHSRRQRIREKLRRRTQPVSLGLPEGVEGTCPMLPWLRHRTDRPAINHMSNGLSKSVGHLAYAANRAEDAWRSAGHLDDHSRHGTPLPWSENRYHTIGHEVRSRSPRDTAVVTPVGSEASMSTVRASRYDEPYAAPPAPRPRSHTLGRVAGYPGPAYADDGGGGAWHSARDGGGRPRSEVMATPVYASTSALSDAYERIREKQRTLHVLREALGTEGRERQLAASYVSDSCSTSGEEVPSRDLPTRQVLRQHDLKKKYKRERGSPPPRQTSSPRPTRRYDFTPPDKVPSREVMLRRQGEELRELQARMRQRQGYPAPLSPLRESYAAATPLSPIHELYNSPQRQDGSTEVTFGPEFVRLASEPPIALEVPVSILVQSKKGKAEDTRRQLMVILLNGQRLELTTDPKAKGKEVFDLVVAHTAMVEPSLFGLAYRKDAEFFFLGSDVKLHKVAPESWREGNKR</sequence>
<evidence type="ECO:0000259" key="3">
    <source>
        <dbReference type="PROSITE" id="PS50057"/>
    </source>
</evidence>
<dbReference type="Gene3D" id="3.10.20.90">
    <property type="entry name" value="Phosphatidylinositol 3-kinase Catalytic Subunit, Chain A, domain 1"/>
    <property type="match status" value="1"/>
</dbReference>
<name>S4RD48_PETMA</name>
<dbReference type="InterPro" id="IPR052074">
    <property type="entry name" value="NonRcpt_TyrProt_Phosphatase"/>
</dbReference>
<reference evidence="5" key="2">
    <citation type="submission" date="2025-09" db="UniProtKB">
        <authorList>
            <consortium name="Ensembl"/>
        </authorList>
    </citation>
    <scope>IDENTIFICATION</scope>
</reference>
<evidence type="ECO:0000256" key="1">
    <source>
        <dbReference type="ARBA" id="ARBA00022737"/>
    </source>
</evidence>
<keyword evidence="1" id="KW-0677">Repeat</keyword>